<evidence type="ECO:0000313" key="5">
    <source>
        <dbReference type="EMBL" id="QPF93677.1"/>
    </source>
</evidence>
<dbReference type="NCBIfam" id="TIGR03607">
    <property type="entry name" value="patatin-like protein"/>
    <property type="match status" value="1"/>
</dbReference>
<feature type="transmembrane region" description="Helical" evidence="2">
    <location>
        <begin position="1056"/>
        <end position="1073"/>
    </location>
</feature>
<evidence type="ECO:0000256" key="1">
    <source>
        <dbReference type="ARBA" id="ARBA00023098"/>
    </source>
</evidence>
<dbReference type="Proteomes" id="UP000594621">
    <property type="component" value="Chromosome"/>
</dbReference>
<dbReference type="InterPro" id="IPR019894">
    <property type="entry name" value="Patatin-related_protein"/>
</dbReference>
<organism evidence="5 6">
    <name type="scientific">Bradyrhizobium commune</name>
    <dbReference type="NCBI Taxonomy" id="83627"/>
    <lineage>
        <taxon>Bacteria</taxon>
        <taxon>Pseudomonadati</taxon>
        <taxon>Pseudomonadota</taxon>
        <taxon>Alphaproteobacteria</taxon>
        <taxon>Hyphomicrobiales</taxon>
        <taxon>Nitrobacteraceae</taxon>
        <taxon>Bradyrhizobium</taxon>
    </lineage>
</organism>
<accession>A0A7S9D9G2</accession>
<feature type="domain" description="PNPLA" evidence="3">
    <location>
        <begin position="107"/>
        <end position="338"/>
    </location>
</feature>
<keyword evidence="2" id="KW-0472">Membrane</keyword>
<dbReference type="GO" id="GO:0006629">
    <property type="term" value="P:lipid metabolic process"/>
    <property type="evidence" value="ECO:0007669"/>
    <property type="project" value="UniProtKB-KW"/>
</dbReference>
<evidence type="ECO:0000259" key="4">
    <source>
        <dbReference type="Pfam" id="PF11856"/>
    </source>
</evidence>
<evidence type="ECO:0000259" key="3">
    <source>
        <dbReference type="Pfam" id="PF01734"/>
    </source>
</evidence>
<dbReference type="RefSeq" id="WP_195803186.1">
    <property type="nucleotide sequence ID" value="NZ_CP061379.1"/>
</dbReference>
<dbReference type="EMBL" id="CP061379">
    <property type="protein sequence ID" value="QPF93677.1"/>
    <property type="molecule type" value="Genomic_DNA"/>
</dbReference>
<feature type="transmembrane region" description="Helical" evidence="2">
    <location>
        <begin position="1030"/>
        <end position="1050"/>
    </location>
</feature>
<dbReference type="SUPFAM" id="SSF52151">
    <property type="entry name" value="FabD/lysophospholipase-like"/>
    <property type="match status" value="1"/>
</dbReference>
<keyword evidence="2" id="KW-0812">Transmembrane</keyword>
<dbReference type="InterPro" id="IPR002641">
    <property type="entry name" value="PNPLA_dom"/>
</dbReference>
<keyword evidence="1" id="KW-0443">Lipid metabolism</keyword>
<dbReference type="InterPro" id="IPR024282">
    <property type="entry name" value="DUF3376"/>
</dbReference>
<evidence type="ECO:0000313" key="6">
    <source>
        <dbReference type="Proteomes" id="UP000594621"/>
    </source>
</evidence>
<gene>
    <name evidence="5" type="ORF">IC761_10595</name>
</gene>
<dbReference type="InterPro" id="IPR016035">
    <property type="entry name" value="Acyl_Trfase/lysoPLipase"/>
</dbReference>
<dbReference type="Pfam" id="PF11856">
    <property type="entry name" value="DUF3376"/>
    <property type="match status" value="1"/>
</dbReference>
<keyword evidence="2" id="KW-1133">Transmembrane helix</keyword>
<protein>
    <submittedName>
        <fullName evidence="5">Patatin-like protein</fullName>
    </submittedName>
</protein>
<dbReference type="Pfam" id="PF01734">
    <property type="entry name" value="Patatin"/>
    <property type="match status" value="1"/>
</dbReference>
<proteinExistence type="predicted"/>
<dbReference type="Gene3D" id="3.40.1090.10">
    <property type="entry name" value="Cytosolic phospholipase A2 catalytic domain"/>
    <property type="match status" value="1"/>
</dbReference>
<evidence type="ECO:0000256" key="2">
    <source>
        <dbReference type="SAM" id="Phobius"/>
    </source>
</evidence>
<reference evidence="5 6" key="1">
    <citation type="submission" date="2020-09" db="EMBL/GenBank/DDBJ databases">
        <title>Complete genomes of bradyrhizobia occurring on native shrubby legumes in Australia.</title>
        <authorList>
            <person name="Lafay B."/>
        </authorList>
    </citation>
    <scope>NUCLEOTIDE SEQUENCE [LARGE SCALE GENOMIC DNA]</scope>
    <source>
        <strain evidence="5 6">BDV5040</strain>
    </source>
</reference>
<sequence length="1147" mass="126990">MTTTDNLYAREIRFGVVMYGGVSLAIYINGVSNELYEMACATPKGQDTPGGGHTREVYRKASWLLRDQALRDSYLAYIRDQKLPVNARNPALTDPFGKDATPTSTERTRFVIDAIAGTSAGGINGLFLAKALVNGQEFSPLKNLWIQEGDIGGLLNDNQSYQGLEFAKTDNPPQSLLNSDRMYVKLVGAFQGMANVIPQVGREPALVDELDLFITTTDIRGAIVPLRLFDKVVYEKRYKQVYRFQYPSADGTNHFDDSSVPFLAFAARCTSSFPFAFEPMSVADAQRLCDANPAGAGVNFDRWKPFFTGLSSDDIASGRWRTRAFGDGGYLDNKPFSYVVETLSLRLGGLPMERKLIYLEPAPTNPELERVVFDRKPDALENAMEALFTIPQDETIREDLEAVLARNRRIERVERIVRQVETEIDERADDPYARIELEGDDHDQVPAWGSRDLRDMANYYGAAFLPYRQLRVMTVTDDIAEQLAAWWDIDSKSDRLYAMKAMARVWRDAHYYENKKESKGRDESVNAFLEDYDVKYYIRRASFILRKVHQLLSLVRKLSLPGGPPSLTDIEQHLYDLWNDHPKTGASMDVGRLVDALTCLAGGLGAAIREIRRVTPLRAPSENADARRAHHDELEAVLHLLLGEGTVTALTSQAGGTVPVSNDLPTPSPLLTLQENVFARAATLYKYATQANLTGLQKGLEDDIALMQRAYASAIDGSSGAVPSVHDLLGKPKLRATPVEGGHRVDVHLEGPAAGGDALNTVEGTALRGFLADYYMRFDEYDQVSFPLYYDTGTGEPSTVEVVRVSPEDACSLIDEHNEQGTVVHQRLKLAGTALFHFGGFLDAQWRRNDIMWGRLDGCERLLTTLFPATEDKEIRDALLLEAQLTIVREEMKPEGYAELVDRFGEALAEQNNATLEGAFDDLWGELALTAGGQRRTQIAQALRAVLGDVGMLNYVREHYEVDRKLDRQVALQTSTRALTITGRILEELEQRRRGQRSWMLWVTRAGRATQVLLAISTPGGLSEALFRHWLGLLYLFEAVIFIGATLLGFSGVRNFAVAAFAVTAAIHIASLITQDLIVRRSGRLRAIGLAFGITTLVLAFMGAMAVVNGGLHGINCAGGHNAFGSIFDMLCQPSNSVDPHAPRPGG</sequence>
<dbReference type="AlphaFoldDB" id="A0A7S9D9G2"/>
<feature type="domain" description="DUF3376" evidence="4">
    <location>
        <begin position="762"/>
        <end position="906"/>
    </location>
</feature>
<name>A0A7S9D9G2_9BRAD</name>
<dbReference type="KEGG" id="bcou:IC761_10595"/>
<feature type="transmembrane region" description="Helical" evidence="2">
    <location>
        <begin position="1085"/>
        <end position="1108"/>
    </location>
</feature>
<keyword evidence="6" id="KW-1185">Reference proteome</keyword>